<dbReference type="Proteomes" id="UP000182409">
    <property type="component" value="Unassembled WGS sequence"/>
</dbReference>
<evidence type="ECO:0000256" key="7">
    <source>
        <dbReference type="ARBA" id="ARBA00039751"/>
    </source>
</evidence>
<evidence type="ECO:0000313" key="10">
    <source>
        <dbReference type="EMBL" id="SEC28482.1"/>
    </source>
</evidence>
<evidence type="ECO:0000256" key="2">
    <source>
        <dbReference type="ARBA" id="ARBA00006730"/>
    </source>
</evidence>
<evidence type="ECO:0000256" key="5">
    <source>
        <dbReference type="ARBA" id="ARBA00023002"/>
    </source>
</evidence>
<feature type="domain" description="FAD dependent oxidoreductase" evidence="9">
    <location>
        <begin position="120"/>
        <end position="410"/>
    </location>
</feature>
<evidence type="ECO:0000259" key="9">
    <source>
        <dbReference type="Pfam" id="PF01266"/>
    </source>
</evidence>
<keyword evidence="4" id="KW-0274">FAD</keyword>
<dbReference type="OrthoDB" id="246701at2"/>
<organism evidence="10 11">
    <name type="scientific">Terriglobus roseus</name>
    <dbReference type="NCBI Taxonomy" id="392734"/>
    <lineage>
        <taxon>Bacteria</taxon>
        <taxon>Pseudomonadati</taxon>
        <taxon>Acidobacteriota</taxon>
        <taxon>Terriglobia</taxon>
        <taxon>Terriglobales</taxon>
        <taxon>Acidobacteriaceae</taxon>
        <taxon>Terriglobus</taxon>
    </lineage>
</organism>
<dbReference type="InterPro" id="IPR006311">
    <property type="entry name" value="TAT_signal"/>
</dbReference>
<evidence type="ECO:0000256" key="1">
    <source>
        <dbReference type="ARBA" id="ARBA00001974"/>
    </source>
</evidence>
<dbReference type="GO" id="GO:0003884">
    <property type="term" value="F:D-amino-acid oxidase activity"/>
    <property type="evidence" value="ECO:0007669"/>
    <property type="project" value="UniProtKB-EC"/>
</dbReference>
<dbReference type="Pfam" id="PF01266">
    <property type="entry name" value="DAO"/>
    <property type="match status" value="1"/>
</dbReference>
<evidence type="ECO:0000256" key="4">
    <source>
        <dbReference type="ARBA" id="ARBA00022827"/>
    </source>
</evidence>
<evidence type="ECO:0000256" key="3">
    <source>
        <dbReference type="ARBA" id="ARBA00022630"/>
    </source>
</evidence>
<evidence type="ECO:0000256" key="6">
    <source>
        <dbReference type="ARBA" id="ARBA00039101"/>
    </source>
</evidence>
<keyword evidence="5" id="KW-0560">Oxidoreductase</keyword>
<dbReference type="GO" id="GO:0019478">
    <property type="term" value="P:D-amino acid catabolic process"/>
    <property type="evidence" value="ECO:0007669"/>
    <property type="project" value="TreeGrafter"/>
</dbReference>
<dbReference type="AlphaFoldDB" id="A0A1H4R9A9"/>
<proteinExistence type="inferred from homology"/>
<dbReference type="PROSITE" id="PS51318">
    <property type="entry name" value="TAT"/>
    <property type="match status" value="1"/>
</dbReference>
<gene>
    <name evidence="10" type="ORF">SAMN05443244_3090</name>
</gene>
<comment type="cofactor">
    <cofactor evidence="1">
        <name>FAD</name>
        <dbReference type="ChEBI" id="CHEBI:57692"/>
    </cofactor>
</comment>
<dbReference type="EMBL" id="FNSD01000001">
    <property type="protein sequence ID" value="SEC28482.1"/>
    <property type="molecule type" value="Genomic_DNA"/>
</dbReference>
<dbReference type="PANTHER" id="PTHR11530">
    <property type="entry name" value="D-AMINO ACID OXIDASE"/>
    <property type="match status" value="1"/>
</dbReference>
<dbReference type="InterPro" id="IPR023209">
    <property type="entry name" value="DAO"/>
</dbReference>
<dbReference type="Gene3D" id="3.40.50.720">
    <property type="entry name" value="NAD(P)-binding Rossmann-like Domain"/>
    <property type="match status" value="2"/>
</dbReference>
<dbReference type="GO" id="GO:0071949">
    <property type="term" value="F:FAD binding"/>
    <property type="evidence" value="ECO:0007669"/>
    <property type="project" value="InterPro"/>
</dbReference>
<dbReference type="GO" id="GO:0005737">
    <property type="term" value="C:cytoplasm"/>
    <property type="evidence" value="ECO:0007669"/>
    <property type="project" value="TreeGrafter"/>
</dbReference>
<comment type="similarity">
    <text evidence="2">Belongs to the DAMOX/DASOX family.</text>
</comment>
<sequence length="421" mass="45566">MDRRLFLQGSGALAGLGLLNGCAKRVAVPAVAAAGAPTMPFYDMPGNIVPIRADLDRIFRITVCLRPFRAAGPRIELVKVGDKPVVTNYGHGGSGWSLSWGSADFAVRKAMDAAPGVKECAVIGAGALGLTAALTAQRMGYNVTIYAKERAPYIRSVRATGSWTPDSRIALADKAPATFAADWEKMARTSWGMYNSYLGTAGNPIEWTDRYMLSDAEPRNPNAPADPNMPTEAAQAKPVHEFARYADSIADLHPKSQLLPPGSTPFPTKYVRRSTSLSFNVAGYAKQLMQEFFIAGGRMEYREFHTPNEFAALPQGVVICCTGYDSRALWSDESVVPVRGQIAWLIPQEGATYGIGYKGLNMLARRDGIVMQPSVGGEDEGWNDTNEQPDRAAAEAGVKILQELYTRMEPIIAKRGTAVRA</sequence>
<dbReference type="InterPro" id="IPR006076">
    <property type="entry name" value="FAD-dep_OxRdtase"/>
</dbReference>
<dbReference type="EC" id="1.4.3.3" evidence="6"/>
<protein>
    <recommendedName>
        <fullName evidence="7">D-amino-acid oxidase</fullName>
        <ecNumber evidence="6">1.4.3.3</ecNumber>
    </recommendedName>
</protein>
<evidence type="ECO:0000256" key="8">
    <source>
        <dbReference type="ARBA" id="ARBA00049547"/>
    </source>
</evidence>
<dbReference type="RefSeq" id="WP_074654840.1">
    <property type="nucleotide sequence ID" value="NZ_FNSD01000001.1"/>
</dbReference>
<dbReference type="SUPFAM" id="SSF51971">
    <property type="entry name" value="Nucleotide-binding domain"/>
    <property type="match status" value="1"/>
</dbReference>
<dbReference type="PANTHER" id="PTHR11530:SF11">
    <property type="entry name" value="D-ASPARTATE OXIDASE"/>
    <property type="match status" value="1"/>
</dbReference>
<reference evidence="10 11" key="1">
    <citation type="submission" date="2016-10" db="EMBL/GenBank/DDBJ databases">
        <authorList>
            <person name="de Groot N.N."/>
        </authorList>
    </citation>
    <scope>NUCLEOTIDE SEQUENCE [LARGE SCALE GENOMIC DNA]</scope>
    <source>
        <strain evidence="10 11">AB35.6</strain>
    </source>
</reference>
<name>A0A1H4R9A9_9BACT</name>
<comment type="catalytic activity">
    <reaction evidence="8">
        <text>a D-alpha-amino acid + O2 + H2O = a 2-oxocarboxylate + H2O2 + NH4(+)</text>
        <dbReference type="Rhea" id="RHEA:21816"/>
        <dbReference type="ChEBI" id="CHEBI:15377"/>
        <dbReference type="ChEBI" id="CHEBI:15379"/>
        <dbReference type="ChEBI" id="CHEBI:16240"/>
        <dbReference type="ChEBI" id="CHEBI:28938"/>
        <dbReference type="ChEBI" id="CHEBI:35179"/>
        <dbReference type="ChEBI" id="CHEBI:59871"/>
        <dbReference type="EC" id="1.4.3.3"/>
    </reaction>
    <physiologicalReaction direction="left-to-right" evidence="8">
        <dbReference type="Rhea" id="RHEA:21817"/>
    </physiologicalReaction>
</comment>
<evidence type="ECO:0000313" key="11">
    <source>
        <dbReference type="Proteomes" id="UP000182409"/>
    </source>
</evidence>
<keyword evidence="3" id="KW-0285">Flavoprotein</keyword>
<accession>A0A1H4R9A9</accession>